<keyword evidence="1" id="KW-0732">Signal</keyword>
<name>A0A9D3P9M7_MEGAT</name>
<feature type="signal peptide" evidence="1">
    <location>
        <begin position="1"/>
        <end position="17"/>
    </location>
</feature>
<evidence type="ECO:0000256" key="1">
    <source>
        <dbReference type="SAM" id="SignalP"/>
    </source>
</evidence>
<comment type="caution">
    <text evidence="2">The sequence shown here is derived from an EMBL/GenBank/DDBJ whole genome shotgun (WGS) entry which is preliminary data.</text>
</comment>
<dbReference type="Proteomes" id="UP001046870">
    <property type="component" value="Unassembled WGS sequence"/>
</dbReference>
<feature type="chain" id="PRO_5038672200" description="Saposin B-type domain-containing protein" evidence="1">
    <location>
        <begin position="18"/>
        <end position="226"/>
    </location>
</feature>
<accession>A0A9D3P9M7</accession>
<dbReference type="AlphaFoldDB" id="A0A9D3P9M7"/>
<dbReference type="EMBL" id="JAFDVH010000259">
    <property type="protein sequence ID" value="KAG7453499.1"/>
    <property type="molecule type" value="Genomic_DNA"/>
</dbReference>
<proteinExistence type="predicted"/>
<sequence length="226" mass="25704">MAKLALLVFFALSVGSGQEVGSTNLNEFNKIVTMTQTQCQACKYWHIDPVIRKCFIEFFSKLKFPQAKACLREDGHSAVIECTRTCLKNLMPAKHYDHLEMLIGTAYNESVEGIIDCFPADNIPFFPLNSFMDWFNDIDNMEECIARSVTARLMRFLGDNIMNIFENQVFMTCLARRALTNLAQCSNHFLSPTGKIIDLNSSVYPRARKDALLCMIQKLIRSTAEC</sequence>
<evidence type="ECO:0000313" key="3">
    <source>
        <dbReference type="Proteomes" id="UP001046870"/>
    </source>
</evidence>
<evidence type="ECO:0008006" key="4">
    <source>
        <dbReference type="Google" id="ProtNLM"/>
    </source>
</evidence>
<gene>
    <name evidence="2" type="ORF">MATL_G00264670</name>
</gene>
<organism evidence="2 3">
    <name type="scientific">Megalops atlanticus</name>
    <name type="common">Tarpon</name>
    <name type="synonym">Clupea gigantea</name>
    <dbReference type="NCBI Taxonomy" id="7932"/>
    <lineage>
        <taxon>Eukaryota</taxon>
        <taxon>Metazoa</taxon>
        <taxon>Chordata</taxon>
        <taxon>Craniata</taxon>
        <taxon>Vertebrata</taxon>
        <taxon>Euteleostomi</taxon>
        <taxon>Actinopterygii</taxon>
        <taxon>Neopterygii</taxon>
        <taxon>Teleostei</taxon>
        <taxon>Elopiformes</taxon>
        <taxon>Megalopidae</taxon>
        <taxon>Megalops</taxon>
    </lineage>
</organism>
<reference evidence="2" key="1">
    <citation type="submission" date="2021-01" db="EMBL/GenBank/DDBJ databases">
        <authorList>
            <person name="Zahm M."/>
            <person name="Roques C."/>
            <person name="Cabau C."/>
            <person name="Klopp C."/>
            <person name="Donnadieu C."/>
            <person name="Jouanno E."/>
            <person name="Lampietro C."/>
            <person name="Louis A."/>
            <person name="Herpin A."/>
            <person name="Echchiki A."/>
            <person name="Berthelot C."/>
            <person name="Parey E."/>
            <person name="Roest-Crollius H."/>
            <person name="Braasch I."/>
            <person name="Postlethwait J."/>
            <person name="Bobe J."/>
            <person name="Montfort J."/>
            <person name="Bouchez O."/>
            <person name="Begum T."/>
            <person name="Mejri S."/>
            <person name="Adams A."/>
            <person name="Chen W.-J."/>
            <person name="Guiguen Y."/>
        </authorList>
    </citation>
    <scope>NUCLEOTIDE SEQUENCE</scope>
    <source>
        <strain evidence="2">YG-15Mar2019-1</strain>
        <tissue evidence="2">Brain</tissue>
    </source>
</reference>
<evidence type="ECO:0000313" key="2">
    <source>
        <dbReference type="EMBL" id="KAG7453499.1"/>
    </source>
</evidence>
<keyword evidence="3" id="KW-1185">Reference proteome</keyword>
<protein>
    <recommendedName>
        <fullName evidence="4">Saposin B-type domain-containing protein</fullName>
    </recommendedName>
</protein>